<evidence type="ECO:0000313" key="4">
    <source>
        <dbReference type="EMBL" id="PVD18806.1"/>
    </source>
</evidence>
<dbReference type="EMBL" id="PZQS01000014">
    <property type="protein sequence ID" value="PVD18806.1"/>
    <property type="molecule type" value="Genomic_DNA"/>
</dbReference>
<evidence type="ECO:0000256" key="1">
    <source>
        <dbReference type="ARBA" id="ARBA00006440"/>
    </source>
</evidence>
<organism evidence="4 5">
    <name type="scientific">Pomacea canaliculata</name>
    <name type="common">Golden apple snail</name>
    <dbReference type="NCBI Taxonomy" id="400727"/>
    <lineage>
        <taxon>Eukaryota</taxon>
        <taxon>Metazoa</taxon>
        <taxon>Spiralia</taxon>
        <taxon>Lophotrochozoa</taxon>
        <taxon>Mollusca</taxon>
        <taxon>Gastropoda</taxon>
        <taxon>Caenogastropoda</taxon>
        <taxon>Architaenioglossa</taxon>
        <taxon>Ampullarioidea</taxon>
        <taxon>Ampullariidae</taxon>
        <taxon>Pomacea</taxon>
    </lineage>
</organism>
<dbReference type="PANTHER" id="PTHR14715">
    <property type="entry name" value="FAM124 DOMAIN-CONTAINING PROTEIN-RELATED"/>
    <property type="match status" value="1"/>
</dbReference>
<evidence type="ECO:0000259" key="3">
    <source>
        <dbReference type="Pfam" id="PF15067"/>
    </source>
</evidence>
<comment type="similarity">
    <text evidence="1">Belongs to the FAM124 family.</text>
</comment>
<dbReference type="Proteomes" id="UP000245119">
    <property type="component" value="Linkage Group LG14"/>
</dbReference>
<protein>
    <recommendedName>
        <fullName evidence="3">FAM124 domain-containing protein</fullName>
    </recommendedName>
</protein>
<dbReference type="STRING" id="400727.A0A2T7NCA7"/>
<evidence type="ECO:0000256" key="2">
    <source>
        <dbReference type="SAM" id="MobiDB-lite"/>
    </source>
</evidence>
<dbReference type="PANTHER" id="PTHR14715:SF6">
    <property type="entry name" value="FAM124 DOMAIN-CONTAINING PROTEIN"/>
    <property type="match status" value="1"/>
</dbReference>
<keyword evidence="5" id="KW-1185">Reference proteome</keyword>
<dbReference type="AlphaFoldDB" id="A0A2T7NCA7"/>
<name>A0A2T7NCA7_POMCA</name>
<reference evidence="4 5" key="1">
    <citation type="submission" date="2018-04" db="EMBL/GenBank/DDBJ databases">
        <title>The genome of golden apple snail Pomacea canaliculata provides insight into stress tolerance and invasive adaptation.</title>
        <authorList>
            <person name="Liu C."/>
            <person name="Liu B."/>
            <person name="Ren Y."/>
            <person name="Zhang Y."/>
            <person name="Wang H."/>
            <person name="Li S."/>
            <person name="Jiang F."/>
            <person name="Yin L."/>
            <person name="Zhang G."/>
            <person name="Qian W."/>
            <person name="Fan W."/>
        </authorList>
    </citation>
    <scope>NUCLEOTIDE SEQUENCE [LARGE SCALE GENOMIC DNA]</scope>
    <source>
        <strain evidence="4">SZHN2017</strain>
        <tissue evidence="4">Muscle</tissue>
    </source>
</reference>
<accession>A0A2T7NCA7</accession>
<gene>
    <name evidence="4" type="ORF">C0Q70_21359</name>
</gene>
<feature type="compositionally biased region" description="Low complexity" evidence="2">
    <location>
        <begin position="409"/>
        <end position="430"/>
    </location>
</feature>
<proteinExistence type="inferred from homology"/>
<dbReference type="InterPro" id="IPR046365">
    <property type="entry name" value="FAM124_dom"/>
</dbReference>
<dbReference type="Pfam" id="PF15067">
    <property type="entry name" value="FAM124"/>
    <property type="match status" value="1"/>
</dbReference>
<comment type="caution">
    <text evidence="4">The sequence shown here is derived from an EMBL/GenBank/DDBJ whole genome shotgun (WGS) entry which is preliminary data.</text>
</comment>
<dbReference type="InterPro" id="IPR029380">
    <property type="entry name" value="FAM124"/>
</dbReference>
<feature type="compositionally biased region" description="Low complexity" evidence="2">
    <location>
        <begin position="438"/>
        <end position="448"/>
    </location>
</feature>
<feature type="domain" description="FAM124" evidence="3">
    <location>
        <begin position="98"/>
        <end position="398"/>
    </location>
</feature>
<feature type="region of interest" description="Disordered" evidence="2">
    <location>
        <begin position="409"/>
        <end position="465"/>
    </location>
</feature>
<sequence length="539" mass="60014">MGKVGGETGFADKKTGIGDEITLQPLITSASFGWEHDSVMKVDTEASVCTSCVFGSISDSSLSTSPSRMDVEMTEGDSILSSSDVDSLVLRDPSRLMLELMVDLHEIHPLLELYEPLIFWVDPDLHLFRVSEHDGNGPVSSRLTFPKSILRNGQSREGQSELLSVYRTRQSTNCRRNSLSNLDPRTGCLGCRDGHRVDSIRSNGQLTNPDARELPAVSVVVFLHEEEIKPGGRVDSARKHLSQSAWKFHHCEQTSRKSLNLNSQAFDYYFISEDLPFLAVRQVHYGKEHVRVLVNTNFDTWADMVNFYQLLLGFRPDLVREDFCLFTVHSQINFDLQFALKRLDPGSTFTRVIPMQSSRLQFKVADLGHLVPLLPNVCRPVSDTRWLTTDHDGNEVILDVTDHGLASSTSSLSDRASSESCTSTCSSDVSFDSHDSGVSRGGSCSSGSRQQAPTVKRRRWEGDTSDRGRRRVTFCFDDTTPPVSTTFSPATSPATEHYLPLAAKPDTSPEVRFTLKFDTCPTAPGDRNSKRTEQIGFYV</sequence>
<evidence type="ECO:0000313" key="5">
    <source>
        <dbReference type="Proteomes" id="UP000245119"/>
    </source>
</evidence>
<dbReference type="OrthoDB" id="10023686at2759"/>